<reference evidence="1" key="1">
    <citation type="submission" date="2020-05" db="EMBL/GenBank/DDBJ databases">
        <title>Genomic Encyclopedia of Type Strains, Phase IV (KMG-V): Genome sequencing to study the core and pangenomes of soil and plant-associated prokaryotes.</title>
        <authorList>
            <person name="Whitman W."/>
        </authorList>
    </citation>
    <scope>NUCLEOTIDE SEQUENCE</scope>
    <source>
        <strain evidence="1">16F</strain>
    </source>
</reference>
<keyword evidence="2" id="KW-1185">Reference proteome</keyword>
<comment type="caution">
    <text evidence="1">The sequence shown here is derived from an EMBL/GenBank/DDBJ whole genome shotgun (WGS) entry which is preliminary data.</text>
</comment>
<dbReference type="Pfam" id="PF00756">
    <property type="entry name" value="Esterase"/>
    <property type="match status" value="1"/>
</dbReference>
<dbReference type="Gene3D" id="3.40.50.1820">
    <property type="entry name" value="alpha/beta hydrolase"/>
    <property type="match status" value="1"/>
</dbReference>
<dbReference type="EMBL" id="JABSNO010000012">
    <property type="protein sequence ID" value="NRS92745.1"/>
    <property type="molecule type" value="Genomic_DNA"/>
</dbReference>
<dbReference type="PANTHER" id="PTHR48098">
    <property type="entry name" value="ENTEROCHELIN ESTERASE-RELATED"/>
    <property type="match status" value="1"/>
</dbReference>
<gene>
    <name evidence="1" type="ORF">HNQ03_001825</name>
</gene>
<dbReference type="InterPro" id="IPR050583">
    <property type="entry name" value="Mycobacterial_A85_antigen"/>
</dbReference>
<name>A0A8J8K5F4_9FLAO</name>
<dbReference type="RefSeq" id="WP_173779338.1">
    <property type="nucleotide sequence ID" value="NZ_JABSNO010000012.1"/>
</dbReference>
<protein>
    <submittedName>
        <fullName evidence="1">Esterase/lipase superfamily enzyme</fullName>
    </submittedName>
</protein>
<accession>A0A8J8K5F4</accession>
<sequence length="237" mass="28120">MPQIEHTNFYSHILGMSLDVEVTGHFGMPIVMFPTTKGDYTQNFDFKLNESVQQWVDEGKIKLYNIQTIDKYSLYDKNIHPADRIRNYEKWVQFMIQEFIPYLQKAHQTHRIGAAGASFGGYHASNLAFRYPDLFSHLFCLSGAFTIRSFMDGYDDELVYFNCPREFVKNDEAWKYKHMHIVLSTSDQDICKEQTKEMAQILNSKGINNWYDERQWIGHDWPLWRMVFPMFVGRFFS</sequence>
<evidence type="ECO:0000313" key="1">
    <source>
        <dbReference type="EMBL" id="NRS92745.1"/>
    </source>
</evidence>
<evidence type="ECO:0000313" key="2">
    <source>
        <dbReference type="Proteomes" id="UP000610746"/>
    </source>
</evidence>
<dbReference type="PANTHER" id="PTHR48098:SF3">
    <property type="entry name" value="IRON(III) ENTEROBACTIN ESTERASE"/>
    <property type="match status" value="1"/>
</dbReference>
<dbReference type="SUPFAM" id="SSF53474">
    <property type="entry name" value="alpha/beta-Hydrolases"/>
    <property type="match status" value="1"/>
</dbReference>
<organism evidence="1 2">
    <name type="scientific">Frigoriflavimonas asaccharolytica</name>
    <dbReference type="NCBI Taxonomy" id="2735899"/>
    <lineage>
        <taxon>Bacteria</taxon>
        <taxon>Pseudomonadati</taxon>
        <taxon>Bacteroidota</taxon>
        <taxon>Flavobacteriia</taxon>
        <taxon>Flavobacteriales</taxon>
        <taxon>Weeksellaceae</taxon>
        <taxon>Frigoriflavimonas</taxon>
    </lineage>
</organism>
<dbReference type="InterPro" id="IPR000801">
    <property type="entry name" value="Esterase-like"/>
</dbReference>
<dbReference type="InterPro" id="IPR029058">
    <property type="entry name" value="AB_hydrolase_fold"/>
</dbReference>
<dbReference type="Proteomes" id="UP000610746">
    <property type="component" value="Unassembled WGS sequence"/>
</dbReference>
<proteinExistence type="predicted"/>
<dbReference type="AlphaFoldDB" id="A0A8J8K5F4"/>